<dbReference type="RefSeq" id="WP_346759237.1">
    <property type="nucleotide sequence ID" value="NZ_JAUJEB010000004.1"/>
</dbReference>
<proteinExistence type="predicted"/>
<sequence length="74" mass="8852">MKPEKPNPELESLLTTEMPFGKYKGRKLADLPEHYLIWFRRNGFPRGKLGRQLALLYEMRLNGLMYLLQPFRNK</sequence>
<protein>
    <submittedName>
        <fullName evidence="1">DUF3820 family protein</fullName>
    </submittedName>
</protein>
<comment type="caution">
    <text evidence="1">The sequence shown here is derived from an EMBL/GenBank/DDBJ whole genome shotgun (WGS) entry which is preliminary data.</text>
</comment>
<accession>A0ABT8L809</accession>
<name>A0ABT8L809_9BACT</name>
<reference evidence="1" key="1">
    <citation type="submission" date="2023-06" db="EMBL/GenBank/DDBJ databases">
        <title>Genomic of Agaribacillus aureum.</title>
        <authorList>
            <person name="Wang G."/>
        </authorList>
    </citation>
    <scope>NUCLEOTIDE SEQUENCE</scope>
    <source>
        <strain evidence="1">BMA12</strain>
    </source>
</reference>
<evidence type="ECO:0000313" key="1">
    <source>
        <dbReference type="EMBL" id="MDN5213898.1"/>
    </source>
</evidence>
<dbReference type="InterPro" id="IPR024530">
    <property type="entry name" value="QSregVF_b"/>
</dbReference>
<evidence type="ECO:0000313" key="2">
    <source>
        <dbReference type="Proteomes" id="UP001172083"/>
    </source>
</evidence>
<keyword evidence="2" id="KW-1185">Reference proteome</keyword>
<organism evidence="1 2">
    <name type="scientific">Agaribacillus aureus</name>
    <dbReference type="NCBI Taxonomy" id="3051825"/>
    <lineage>
        <taxon>Bacteria</taxon>
        <taxon>Pseudomonadati</taxon>
        <taxon>Bacteroidota</taxon>
        <taxon>Cytophagia</taxon>
        <taxon>Cytophagales</taxon>
        <taxon>Splendidivirgaceae</taxon>
        <taxon>Agaribacillus</taxon>
    </lineage>
</organism>
<dbReference type="EMBL" id="JAUJEB010000004">
    <property type="protein sequence ID" value="MDN5213898.1"/>
    <property type="molecule type" value="Genomic_DNA"/>
</dbReference>
<dbReference type="Pfam" id="PF12843">
    <property type="entry name" value="QSregVF_b"/>
    <property type="match status" value="1"/>
</dbReference>
<gene>
    <name evidence="1" type="ORF">QQ020_17620</name>
</gene>
<dbReference type="Proteomes" id="UP001172083">
    <property type="component" value="Unassembled WGS sequence"/>
</dbReference>